<keyword evidence="4" id="KW-0949">S-adenosyl-L-methionine</keyword>
<dbReference type="InterPro" id="IPR002052">
    <property type="entry name" value="DNA_methylase_N6_adenine_CS"/>
</dbReference>
<comment type="catalytic activity">
    <reaction evidence="7">
        <text>a 2'-deoxyadenosine in DNA + S-adenosyl-L-methionine = an N(6)-methyl-2'-deoxyadenosine in DNA + S-adenosyl-L-homocysteine + H(+)</text>
        <dbReference type="Rhea" id="RHEA:15197"/>
        <dbReference type="Rhea" id="RHEA-COMP:12418"/>
        <dbReference type="Rhea" id="RHEA-COMP:12419"/>
        <dbReference type="ChEBI" id="CHEBI:15378"/>
        <dbReference type="ChEBI" id="CHEBI:57856"/>
        <dbReference type="ChEBI" id="CHEBI:59789"/>
        <dbReference type="ChEBI" id="CHEBI:90615"/>
        <dbReference type="ChEBI" id="CHEBI:90616"/>
        <dbReference type="EC" id="2.1.1.72"/>
    </reaction>
</comment>
<dbReference type="PANTHER" id="PTHR33841:SF1">
    <property type="entry name" value="DNA METHYLTRANSFERASE A"/>
    <property type="match status" value="1"/>
</dbReference>
<dbReference type="Proteomes" id="UP000377803">
    <property type="component" value="Chromosome"/>
</dbReference>
<evidence type="ECO:0000256" key="3">
    <source>
        <dbReference type="ARBA" id="ARBA00022679"/>
    </source>
</evidence>
<evidence type="ECO:0000256" key="1">
    <source>
        <dbReference type="ARBA" id="ARBA00011900"/>
    </source>
</evidence>
<dbReference type="GO" id="GO:0003677">
    <property type="term" value="F:DNA binding"/>
    <property type="evidence" value="ECO:0007669"/>
    <property type="project" value="UniProtKB-KW"/>
</dbReference>
<dbReference type="Pfam" id="PF12950">
    <property type="entry name" value="TaqI_C"/>
    <property type="match status" value="1"/>
</dbReference>
<keyword evidence="8" id="KW-0175">Coiled coil</keyword>
<name>A0A5Q0UG38_9ARCH</name>
<feature type="domain" description="Type II methyltransferase M.TaqI-like" evidence="9">
    <location>
        <begin position="567"/>
        <end position="848"/>
    </location>
</feature>
<dbReference type="EMBL" id="CP040089">
    <property type="protein sequence ID" value="QGA80524.1"/>
    <property type="molecule type" value="Genomic_DNA"/>
</dbReference>
<keyword evidence="6" id="KW-0238">DNA-binding</keyword>
<proteinExistence type="predicted"/>
<dbReference type="PROSITE" id="PS00092">
    <property type="entry name" value="N6_MTASE"/>
    <property type="match status" value="1"/>
</dbReference>
<dbReference type="OrthoDB" id="45790at2157"/>
<keyword evidence="5" id="KW-0680">Restriction system</keyword>
<dbReference type="GeneID" id="42365017"/>
<keyword evidence="3 11" id="KW-0808">Transferase</keyword>
<keyword evidence="12" id="KW-1185">Reference proteome</keyword>
<evidence type="ECO:0000256" key="2">
    <source>
        <dbReference type="ARBA" id="ARBA00022603"/>
    </source>
</evidence>
<dbReference type="InterPro" id="IPR050953">
    <property type="entry name" value="N4_N6_ade-DNA_methylase"/>
</dbReference>
<dbReference type="PRINTS" id="PR00507">
    <property type="entry name" value="N12N6MTFRASE"/>
</dbReference>
<evidence type="ECO:0000313" key="12">
    <source>
        <dbReference type="Proteomes" id="UP000377803"/>
    </source>
</evidence>
<gene>
    <name evidence="11" type="ORF">LC1Nh_0631</name>
</gene>
<evidence type="ECO:0000256" key="6">
    <source>
        <dbReference type="ARBA" id="ARBA00023125"/>
    </source>
</evidence>
<evidence type="ECO:0000313" key="11">
    <source>
        <dbReference type="EMBL" id="QGA80524.1"/>
    </source>
</evidence>
<dbReference type="KEGG" id="ncon:LC1Nh_0631"/>
<evidence type="ECO:0000259" key="9">
    <source>
        <dbReference type="Pfam" id="PF07669"/>
    </source>
</evidence>
<organism evidence="11 12">
    <name type="scientific">Candidatus Nanohalobium constans</name>
    <dbReference type="NCBI Taxonomy" id="2565781"/>
    <lineage>
        <taxon>Archaea</taxon>
        <taxon>Candidatus Nanohalarchaeota</taxon>
        <taxon>Candidatus Nanohalobia</taxon>
        <taxon>Candidatus Nanohalobiales</taxon>
        <taxon>Candidatus Nanohalobiaceae</taxon>
        <taxon>Candidatus Nanohalobium</taxon>
    </lineage>
</organism>
<dbReference type="InterPro" id="IPR029063">
    <property type="entry name" value="SAM-dependent_MTases_sf"/>
</dbReference>
<keyword evidence="2 11" id="KW-0489">Methyltransferase</keyword>
<dbReference type="InterPro" id="IPR025931">
    <property type="entry name" value="TaqI_C"/>
</dbReference>
<evidence type="ECO:0000256" key="8">
    <source>
        <dbReference type="SAM" id="Coils"/>
    </source>
</evidence>
<dbReference type="GO" id="GO:0032259">
    <property type="term" value="P:methylation"/>
    <property type="evidence" value="ECO:0007669"/>
    <property type="project" value="UniProtKB-KW"/>
</dbReference>
<dbReference type="Gene3D" id="3.40.50.150">
    <property type="entry name" value="Vaccinia Virus protein VP39"/>
    <property type="match status" value="1"/>
</dbReference>
<dbReference type="GO" id="GO:0009307">
    <property type="term" value="P:DNA restriction-modification system"/>
    <property type="evidence" value="ECO:0007669"/>
    <property type="project" value="UniProtKB-KW"/>
</dbReference>
<evidence type="ECO:0000256" key="7">
    <source>
        <dbReference type="ARBA" id="ARBA00047942"/>
    </source>
</evidence>
<dbReference type="Pfam" id="PF07669">
    <property type="entry name" value="Eco57I"/>
    <property type="match status" value="1"/>
</dbReference>
<dbReference type="RefSeq" id="WP_153550264.1">
    <property type="nucleotide sequence ID" value="NZ_CP040089.1"/>
</dbReference>
<feature type="domain" description="TaqI-like C-terminal specificity" evidence="10">
    <location>
        <begin position="963"/>
        <end position="1121"/>
    </location>
</feature>
<feature type="coiled-coil region" evidence="8">
    <location>
        <begin position="536"/>
        <end position="563"/>
    </location>
</feature>
<protein>
    <recommendedName>
        <fullName evidence="1">site-specific DNA-methyltransferase (adenine-specific)</fullName>
        <ecNumber evidence="1">2.1.1.72</ecNumber>
    </recommendedName>
</protein>
<dbReference type="GO" id="GO:0009007">
    <property type="term" value="F:site-specific DNA-methyltransferase (adenine-specific) activity"/>
    <property type="evidence" value="ECO:0007669"/>
    <property type="project" value="UniProtKB-EC"/>
</dbReference>
<evidence type="ECO:0000259" key="10">
    <source>
        <dbReference type="Pfam" id="PF12950"/>
    </source>
</evidence>
<dbReference type="EC" id="2.1.1.72" evidence="1"/>
<dbReference type="InterPro" id="IPR011639">
    <property type="entry name" value="MethylTrfase_TaqI-like_dom"/>
</dbReference>
<evidence type="ECO:0000256" key="5">
    <source>
        <dbReference type="ARBA" id="ARBA00022747"/>
    </source>
</evidence>
<feature type="coiled-coil region" evidence="8">
    <location>
        <begin position="1291"/>
        <end position="1328"/>
    </location>
</feature>
<accession>A0A5Q0UG38</accession>
<reference evidence="12" key="1">
    <citation type="submission" date="2019-05" db="EMBL/GenBank/DDBJ databases">
        <title>Candidatus Nanohalobium constans, a novel model system to study the DPANN nano-sized archaea: genomic and physiological characterization of a nanoarchaeon co-cultured with its chitinotrophic host.</title>
        <authorList>
            <person name="La Cono V."/>
            <person name="Arcadi E."/>
            <person name="Crisafi F."/>
            <person name="Denaro R."/>
            <person name="La Spada G."/>
            <person name="Messina E."/>
            <person name="Smedile F."/>
            <person name="Toshchakov S.V."/>
            <person name="Shevchenko M.A."/>
            <person name="Golyshin P.N."/>
            <person name="Golyshina O.V."/>
            <person name="Ferrer M."/>
            <person name="Rohde M."/>
            <person name="Mushegian A."/>
            <person name="Sorokin D.Y."/>
            <person name="Giuliano L."/>
            <person name="Yakimov M.M."/>
        </authorList>
    </citation>
    <scope>NUCLEOTIDE SEQUENCE [LARGE SCALE GENOMIC DNA]</scope>
    <source>
        <strain evidence="12">LC1Nh</strain>
    </source>
</reference>
<sequence length="1363" mass="159385">MSQKTVSNYKNNLFSNHFLEERIQDLDEWQETDFEEKFDELEEIYDEKQSFLSEKLNEDQTQNKFIDPVLKLLGHEWVPEARTRVGSKKKGTMLNPDYTFMDLETQMDVHEDDEKSHFDVNYAVGDAKAWNRTLDKSTQDHTNPAFQIYNYVDRLRADWGILTNGKKWRLYSYEKCAADIYFEIDLEELLSGEKTDEKLEQFKYFYLFFRAESFEEGFLEKVYQQSVEYNESLEDDLEDKVYNALEVAVEGFFETNDIEKTEENIDLVHHSSLIFLYRILFILNAESRDLLPTDDEAYRQAFGLTELKRMIIDEEEEDPLFQDTTVAWDNRLSRLFEGIDDGYDLHETEIPAYNGGLFDEENGEENQFLAENKLYGSYIKEILELLATNYDEEKEQRVILDYKDLNIRHLGSVYEGLLEHQFKAAEERKILKNEEWQNFSETSKDWESFDEEKRVEENELYLTNESGERKATGSYYTPEYIVEYIVENTVGPKVEEKIEQAEENNENVLPKVLELNVCDPAMGSGHFLTEATEYIANKLVENADLEKQEIDENEDELNWAKRQVVQNCIYGVDINELAVELGKLSLWIETMAEGKPLNFLDHHLKHGNSLIGSDIDDIQTHPNVDSRDSENLSDFGDFIEDGKRILRNQYRKIEQMPENSVKQIHEKEQKYKEFIQENIVYQNVKKISNVHTYQHFNGELSTDEYHRFTGFVHEDLKQFKDEEWYKNAEKDSENRNYFHWQLEFPKVFFGEQEGFDAVVGNPPYVKVQTMPEEMKDFFRDNYSTVSGKFDLYIPFTEKAEQIAAQEQNFSYIMPSKFTETQSGKDLRKFFLDSATLKQYIDFSEFQVFEDVITYTCVFMAQKSSPDDSDEIEYKKISQRSDVEQKEFNRISYSVLDEDTWNLSKYGSELYEISKKLKASEETVALDSVFEHISKGIDPGGSTDIFVVNQETAKELEDDLVKEVIPGDSISKYNIESDQYIIFPYREENGDYEVIPEDELRGTEAYEYLKEHEKDLRDRDYVLDAGKEWYELWNERQPMNQEVEKLVICNMSKENRFAYDRESRNTLHTTYSLIPESSEADIAYLNGVLSSKLLTAIFSIQSTTVKGGYYRYNRMYLKDLPITSKDRSQEKISNLVEKISKDKSELNTINLDIQDYLGNYSDGKTLGDLYSPVEGLSDEVVSDTSADRDSLRIGSVEFEESNDQLILKVSARYKPEDSEGIDESELDQWGYLETGKVPAMKFTGLCKEMRSLVQEFTKLAVDEAGGFADFRESATKTNSIVDRLEKLTLPKLDDVEQGLEKFIENREEAEELEEEIQETDELIDAIVFDLYDLTREEVETVLESLDAGENEKERVLEKFGEVSK</sequence>
<dbReference type="REBASE" id="364225">
    <property type="entry name" value="DgrLC1ORF631P"/>
</dbReference>
<evidence type="ECO:0000256" key="4">
    <source>
        <dbReference type="ARBA" id="ARBA00022691"/>
    </source>
</evidence>
<dbReference type="PANTHER" id="PTHR33841">
    <property type="entry name" value="DNA METHYLTRANSFERASE YEEA-RELATED"/>
    <property type="match status" value="1"/>
</dbReference>
<dbReference type="SUPFAM" id="SSF53335">
    <property type="entry name" value="S-adenosyl-L-methionine-dependent methyltransferases"/>
    <property type="match status" value="1"/>
</dbReference>